<feature type="domain" description="DhaK" evidence="14">
    <location>
        <begin position="9"/>
        <end position="350"/>
    </location>
</feature>
<dbReference type="KEGG" id="kdj:28971532"/>
<reference evidence="16" key="2">
    <citation type="submission" date="2013-07" db="EMBL/GenBank/DDBJ databases">
        <authorList>
            <consortium name="The Broad Institute Genome Sequencing Platform"/>
            <person name="Cuomo C."/>
            <person name="Litvintseva A."/>
            <person name="Chen Y."/>
            <person name="Heitman J."/>
            <person name="Sun S."/>
            <person name="Springer D."/>
            <person name="Dromer F."/>
            <person name="Young S.K."/>
            <person name="Zeng Q."/>
            <person name="Gargeya S."/>
            <person name="Fitzgerald M."/>
            <person name="Abouelleil A."/>
            <person name="Alvarado L."/>
            <person name="Berlin A.M."/>
            <person name="Chapman S.B."/>
            <person name="Dewar J."/>
            <person name="Goldberg J."/>
            <person name="Griggs A."/>
            <person name="Gujja S."/>
            <person name="Hansen M."/>
            <person name="Howarth C."/>
            <person name="Imamovic A."/>
            <person name="Larimer J."/>
            <person name="McCowan C."/>
            <person name="Murphy C."/>
            <person name="Pearson M."/>
            <person name="Priest M."/>
            <person name="Roberts A."/>
            <person name="Saif S."/>
            <person name="Shea T."/>
            <person name="Sykes S."/>
            <person name="Wortman J."/>
            <person name="Nusbaum C."/>
            <person name="Birren B."/>
        </authorList>
    </citation>
    <scope>NUCLEOTIDE SEQUENCE</scope>
    <source>
        <strain evidence="16">CBS 10117</strain>
    </source>
</reference>
<dbReference type="OrthoDB" id="1724672at2759"/>
<evidence type="ECO:0000256" key="12">
    <source>
        <dbReference type="PIRSR" id="PIRSR612734-2"/>
    </source>
</evidence>
<organism evidence="15">
    <name type="scientific">Kwoniella dejecticola CBS 10117</name>
    <dbReference type="NCBI Taxonomy" id="1296121"/>
    <lineage>
        <taxon>Eukaryota</taxon>
        <taxon>Fungi</taxon>
        <taxon>Dikarya</taxon>
        <taxon>Basidiomycota</taxon>
        <taxon>Agaricomycotina</taxon>
        <taxon>Tremellomycetes</taxon>
        <taxon>Tremellales</taxon>
        <taxon>Cryptococcaceae</taxon>
        <taxon>Kwoniella</taxon>
    </lineage>
</organism>
<evidence type="ECO:0000256" key="3">
    <source>
        <dbReference type="ARBA" id="ARBA00008757"/>
    </source>
</evidence>
<dbReference type="InterPro" id="IPR012734">
    <property type="entry name" value="DhaK_ATP"/>
</dbReference>
<evidence type="ECO:0000256" key="8">
    <source>
        <dbReference type="ARBA" id="ARBA00022840"/>
    </source>
</evidence>
<comment type="catalytic activity">
    <reaction evidence="10">
        <text>dihydroxyacetone + ATP = dihydroxyacetone phosphate + ADP + H(+)</text>
        <dbReference type="Rhea" id="RHEA:15773"/>
        <dbReference type="ChEBI" id="CHEBI:15378"/>
        <dbReference type="ChEBI" id="CHEBI:16016"/>
        <dbReference type="ChEBI" id="CHEBI:30616"/>
        <dbReference type="ChEBI" id="CHEBI:57642"/>
        <dbReference type="ChEBI" id="CHEBI:456216"/>
        <dbReference type="EC" id="2.7.1.29"/>
    </reaction>
</comment>
<comment type="similarity">
    <text evidence="3">Belongs to the dihydroxyacetone kinase (DAK) family.</text>
</comment>
<keyword evidence="7" id="KW-0319">Glycerol metabolism</keyword>
<name>A0A1A5ZVT6_9TREE</name>
<evidence type="ECO:0000256" key="6">
    <source>
        <dbReference type="ARBA" id="ARBA00022777"/>
    </source>
</evidence>
<dbReference type="NCBIfam" id="TIGR02361">
    <property type="entry name" value="dak_ATP"/>
    <property type="match status" value="1"/>
</dbReference>
<dbReference type="RefSeq" id="XP_018259765.1">
    <property type="nucleotide sequence ID" value="XM_018411097.1"/>
</dbReference>
<evidence type="ECO:0000256" key="1">
    <source>
        <dbReference type="ARBA" id="ARBA00003264"/>
    </source>
</evidence>
<protein>
    <submittedName>
        <fullName evidence="15">Dihydroxyacetone kinase</fullName>
    </submittedName>
</protein>
<dbReference type="InterPro" id="IPR004007">
    <property type="entry name" value="DhaL_dom"/>
</dbReference>
<dbReference type="AlphaFoldDB" id="A0A1A5ZVT6"/>
<dbReference type="FunFam" id="3.30.1180.20:FF:000001">
    <property type="entry name" value="Dihydroxyacetone kinase 1"/>
    <property type="match status" value="1"/>
</dbReference>
<feature type="binding site" evidence="12">
    <location>
        <begin position="54"/>
        <end position="57"/>
    </location>
    <ligand>
        <name>substrate</name>
    </ligand>
</feature>
<dbReference type="FunFam" id="3.40.50.10440:FF:000001">
    <property type="entry name" value="Dihydroxyacetone kinase, DhaK subunit"/>
    <property type="match status" value="1"/>
</dbReference>
<keyword evidence="4" id="KW-0808">Transferase</keyword>
<evidence type="ECO:0000313" key="16">
    <source>
        <dbReference type="EMBL" id="WWC65215.1"/>
    </source>
</evidence>
<dbReference type="SUPFAM" id="SSF101473">
    <property type="entry name" value="DhaL-like"/>
    <property type="match status" value="1"/>
</dbReference>
<evidence type="ECO:0000256" key="9">
    <source>
        <dbReference type="ARBA" id="ARBA00047974"/>
    </source>
</evidence>
<dbReference type="Proteomes" id="UP000078595">
    <property type="component" value="Chromosome 10"/>
</dbReference>
<sequence length="614" mass="65024">MTDRHIFPDHTTLVFRSLKGLVAANPYLNLIPSLKVVYRADHDASKVSLICGGGSGHEPGTVGFVGKGLLSASVAGDVFASPSARQVNAAIKMVGSEKGVILIITNYTGDNLHFGLARLMAQSAGVKNVELVVVGDDVSVPRSRGKYLGRRCLAGITLVCKIMGAGSEADMPFEQLVPLGRSLSSNTASIAVALDHCHVPGRSGDGEWHIDEGRCEIGLGLHNETGVFNIAQPGPEELITKLLDLLLKQDDPERSFVKFKDGDELVLLVNNMGAMSELEMGAVVDEVLVQLESRNIVPVRILQGPFMGSMNMPGISLSLLNLTNVADEHSFVTTSRLLEFLDAPHNSPAWPATAQRYPLPDALRNRKRTDAFTEVEEEKEEVYTGGAKLFVEAKPIRETLKIAAEAVLALEPQLTKWDTIVGDGDCGETCALGAKGVLEALNNGLGSSGDLVELFRTLTQVIDDSMGGTLGAIFSIFLAGLTTSLIKSVESNPDVKVDEAFFGGITNEALDTLQQRTNARVGHRTVMDALIPFVNALAPANSTGNGEGNGKGLDEAVRRCIEGGESTIKLEAKMGRAAYAGTGAERGAMPPDPGAMAFVEVVKAIGKVFGGGGQ</sequence>
<proteinExistence type="inferred from homology"/>
<dbReference type="SMART" id="SM01120">
    <property type="entry name" value="Dak2"/>
    <property type="match status" value="1"/>
</dbReference>
<evidence type="ECO:0000259" key="14">
    <source>
        <dbReference type="PROSITE" id="PS51481"/>
    </source>
</evidence>
<dbReference type="Pfam" id="PF02734">
    <property type="entry name" value="Dak2"/>
    <property type="match status" value="1"/>
</dbReference>
<dbReference type="PROSITE" id="PS51481">
    <property type="entry name" value="DHAK"/>
    <property type="match status" value="1"/>
</dbReference>
<dbReference type="GO" id="GO:0004371">
    <property type="term" value="F:glycerone kinase activity"/>
    <property type="evidence" value="ECO:0007669"/>
    <property type="project" value="UniProtKB-EC"/>
</dbReference>
<keyword evidence="5" id="KW-0547">Nucleotide-binding</keyword>
<dbReference type="PANTHER" id="PTHR28629:SF4">
    <property type="entry name" value="TRIOKINASE_FMN CYCLASE"/>
    <property type="match status" value="1"/>
</dbReference>
<dbReference type="EMBL" id="KI894036">
    <property type="protein sequence ID" value="OBR81923.1"/>
    <property type="molecule type" value="Genomic_DNA"/>
</dbReference>
<evidence type="ECO:0000256" key="10">
    <source>
        <dbReference type="ARBA" id="ARBA00048898"/>
    </source>
</evidence>
<evidence type="ECO:0000256" key="5">
    <source>
        <dbReference type="ARBA" id="ARBA00022741"/>
    </source>
</evidence>
<keyword evidence="8" id="KW-0067">ATP-binding</keyword>
<evidence type="ECO:0000259" key="13">
    <source>
        <dbReference type="PROSITE" id="PS51480"/>
    </source>
</evidence>
<dbReference type="InterPro" id="IPR036117">
    <property type="entry name" value="DhaL_dom_sf"/>
</dbReference>
<evidence type="ECO:0000256" key="4">
    <source>
        <dbReference type="ARBA" id="ARBA00022679"/>
    </source>
</evidence>
<dbReference type="SUPFAM" id="SSF82549">
    <property type="entry name" value="DAK1/DegV-like"/>
    <property type="match status" value="1"/>
</dbReference>
<feature type="domain" description="DhaL" evidence="13">
    <location>
        <begin position="394"/>
        <end position="607"/>
    </location>
</feature>
<dbReference type="GO" id="GO:0019588">
    <property type="term" value="P:anaerobic glycerol catabolic process"/>
    <property type="evidence" value="ECO:0007669"/>
    <property type="project" value="UniProtKB-UniPathway"/>
</dbReference>
<accession>A0A1A5ZVT6</accession>
<dbReference type="GO" id="GO:0005829">
    <property type="term" value="C:cytosol"/>
    <property type="evidence" value="ECO:0007669"/>
    <property type="project" value="TreeGrafter"/>
</dbReference>
<dbReference type="Pfam" id="PF02733">
    <property type="entry name" value="Dak1"/>
    <property type="match status" value="1"/>
</dbReference>
<evidence type="ECO:0000256" key="11">
    <source>
        <dbReference type="PIRSR" id="PIRSR612734-1"/>
    </source>
</evidence>
<dbReference type="PANTHER" id="PTHR28629">
    <property type="entry name" value="TRIOKINASE/FMN CYCLASE"/>
    <property type="match status" value="1"/>
</dbReference>
<dbReference type="PROSITE" id="PS51480">
    <property type="entry name" value="DHAL"/>
    <property type="match status" value="1"/>
</dbReference>
<dbReference type="EMBL" id="CP144539">
    <property type="protein sequence ID" value="WWC65215.1"/>
    <property type="molecule type" value="Genomic_DNA"/>
</dbReference>
<comment type="catalytic activity">
    <reaction evidence="9">
        <text>D-glyceraldehyde + ATP = D-glyceraldehyde 3-phosphate + ADP + H(+)</text>
        <dbReference type="Rhea" id="RHEA:13941"/>
        <dbReference type="ChEBI" id="CHEBI:15378"/>
        <dbReference type="ChEBI" id="CHEBI:17378"/>
        <dbReference type="ChEBI" id="CHEBI:30616"/>
        <dbReference type="ChEBI" id="CHEBI:59776"/>
        <dbReference type="ChEBI" id="CHEBI:456216"/>
        <dbReference type="EC" id="2.7.1.28"/>
    </reaction>
</comment>
<feature type="binding site" evidence="12">
    <location>
        <position position="110"/>
    </location>
    <ligand>
        <name>substrate</name>
    </ligand>
</feature>
<dbReference type="GO" id="GO:0050354">
    <property type="term" value="F:triokinase activity"/>
    <property type="evidence" value="ECO:0007669"/>
    <property type="project" value="UniProtKB-EC"/>
</dbReference>
<evidence type="ECO:0000313" key="15">
    <source>
        <dbReference type="EMBL" id="OBR81923.1"/>
    </source>
</evidence>
<dbReference type="UniPathway" id="UPA00617">
    <property type="reaction ID" value="UER00669"/>
</dbReference>
<reference evidence="15" key="1">
    <citation type="submission" date="2013-07" db="EMBL/GenBank/DDBJ databases">
        <title>The Genome Sequence of Cryptococcus dejecticola CBS10117.</title>
        <authorList>
            <consortium name="The Broad Institute Genome Sequencing Platform"/>
            <person name="Cuomo C."/>
            <person name="Litvintseva A."/>
            <person name="Chen Y."/>
            <person name="Heitman J."/>
            <person name="Sun S."/>
            <person name="Springer D."/>
            <person name="Dromer F."/>
            <person name="Young S.K."/>
            <person name="Zeng Q."/>
            <person name="Gargeya S."/>
            <person name="Fitzgerald M."/>
            <person name="Abouelleil A."/>
            <person name="Alvarado L."/>
            <person name="Berlin A.M."/>
            <person name="Chapman S.B."/>
            <person name="Dewar J."/>
            <person name="Goldberg J."/>
            <person name="Griggs A."/>
            <person name="Gujja S."/>
            <person name="Hansen M."/>
            <person name="Howarth C."/>
            <person name="Imamovic A."/>
            <person name="Larimer J."/>
            <person name="McCowan C."/>
            <person name="Murphy C."/>
            <person name="Pearson M."/>
            <person name="Priest M."/>
            <person name="Roberts A."/>
            <person name="Saif S."/>
            <person name="Shea T."/>
            <person name="Sykes S."/>
            <person name="Wortman J."/>
            <person name="Nusbaum C."/>
            <person name="Birren B."/>
        </authorList>
    </citation>
    <scope>NUCLEOTIDE SEQUENCE [LARGE SCALE GENOMIC DNA]</scope>
    <source>
        <strain evidence="15">CBS 10117</strain>
    </source>
</reference>
<dbReference type="Gene3D" id="3.40.50.10440">
    <property type="entry name" value="Dihydroxyacetone kinase, domain 1"/>
    <property type="match status" value="1"/>
</dbReference>
<keyword evidence="17" id="KW-1185">Reference proteome</keyword>
<evidence type="ECO:0000256" key="7">
    <source>
        <dbReference type="ARBA" id="ARBA00022798"/>
    </source>
</evidence>
<dbReference type="Gene3D" id="3.30.1180.20">
    <property type="entry name" value="Dihydroxyacetone kinase, domain 2"/>
    <property type="match status" value="1"/>
</dbReference>
<dbReference type="GO" id="GO:0005524">
    <property type="term" value="F:ATP binding"/>
    <property type="evidence" value="ECO:0007669"/>
    <property type="project" value="UniProtKB-KW"/>
</dbReference>
<reference evidence="16" key="3">
    <citation type="submission" date="2024-02" db="EMBL/GenBank/DDBJ databases">
        <title>Comparative genomics of Cryptococcus and Kwoniella reveals pathogenesis evolution and contrasting modes of karyotype evolution via chromosome fusion or intercentromeric recombination.</title>
        <authorList>
            <person name="Coelho M.A."/>
            <person name="David-Palma M."/>
            <person name="Shea T."/>
            <person name="Bowers K."/>
            <person name="McGinley-Smith S."/>
            <person name="Mohammad A.W."/>
            <person name="Gnirke A."/>
            <person name="Yurkov A.M."/>
            <person name="Nowrousian M."/>
            <person name="Sun S."/>
            <person name="Cuomo C.A."/>
            <person name="Heitman J."/>
        </authorList>
    </citation>
    <scope>NUCLEOTIDE SEQUENCE</scope>
    <source>
        <strain evidence="16">CBS 10117</strain>
    </source>
</reference>
<comment type="function">
    <text evidence="1">Catalyzes both the phosphorylation of dihydroxyacetone and of glyceraldehyde.</text>
</comment>
<gene>
    <name evidence="15" type="ORF">I303_07833</name>
    <name evidence="16" type="ORF">I303_107829</name>
</gene>
<evidence type="ECO:0000313" key="17">
    <source>
        <dbReference type="Proteomes" id="UP000078595"/>
    </source>
</evidence>
<feature type="active site" description="Tele-hemiaminal-histidine intermediate" evidence="11">
    <location>
        <position position="222"/>
    </location>
</feature>
<evidence type="ECO:0000256" key="2">
    <source>
        <dbReference type="ARBA" id="ARBA00004778"/>
    </source>
</evidence>
<dbReference type="InterPro" id="IPR050861">
    <property type="entry name" value="Dihydroxyacetone_Kinase"/>
</dbReference>
<dbReference type="STRING" id="1296121.A0A1A5ZVT6"/>
<dbReference type="InterPro" id="IPR004006">
    <property type="entry name" value="DhaK_dom"/>
</dbReference>
<dbReference type="Gene3D" id="1.25.40.340">
    <property type="match status" value="1"/>
</dbReference>
<comment type="pathway">
    <text evidence="2">Polyol metabolism; glycerol fermentation; glycerone phosphate from glycerol (oxidative route): step 2/2.</text>
</comment>
<dbReference type="VEuPathDB" id="FungiDB:I303_07833"/>
<dbReference type="GeneID" id="28971532"/>
<keyword evidence="6 15" id="KW-0418">Kinase</keyword>